<dbReference type="Gene3D" id="3.90.79.10">
    <property type="entry name" value="Nucleoside Triphosphate Pyrophosphohydrolase"/>
    <property type="match status" value="1"/>
</dbReference>
<dbReference type="InterPro" id="IPR000086">
    <property type="entry name" value="NUDIX_hydrolase_dom"/>
</dbReference>
<dbReference type="EMBL" id="JAAQTL010000001">
    <property type="protein sequence ID" value="NID14799.1"/>
    <property type="molecule type" value="Genomic_DNA"/>
</dbReference>
<dbReference type="PROSITE" id="PS51462">
    <property type="entry name" value="NUDIX"/>
    <property type="match status" value="1"/>
</dbReference>
<keyword evidence="2" id="KW-0378">Hydrolase</keyword>
<dbReference type="SUPFAM" id="SSF55811">
    <property type="entry name" value="Nudix"/>
    <property type="match status" value="1"/>
</dbReference>
<sequence length="202" mass="22518">MDAIRQHFLEALGRYAACWPDEGDVDRFASWAREQEKPFHRETREGHFTASAWLVSADGERALLMLHRKLERWLQPGGHADGEPDLPGVALREAEEETGLRGLDVLPDIFDVDRHVIPARGHEPEHWHYDVRYAVIARGGEAFVVNEESLELAWRPVADIAADPTLDGSLRRMASKWLSAGAAVAARSQRSDDGVTPAVSPL</sequence>
<dbReference type="InterPro" id="IPR015797">
    <property type="entry name" value="NUDIX_hydrolase-like_dom_sf"/>
</dbReference>
<name>A0A7X5QSX4_9GAMM</name>
<dbReference type="GO" id="GO:0016787">
    <property type="term" value="F:hydrolase activity"/>
    <property type="evidence" value="ECO:0007669"/>
    <property type="project" value="UniProtKB-KW"/>
</dbReference>
<evidence type="ECO:0000313" key="2">
    <source>
        <dbReference type="EMBL" id="NID14799.1"/>
    </source>
</evidence>
<organism evidence="2 3">
    <name type="scientific">Luteibacter yeojuensis</name>
    <dbReference type="NCBI Taxonomy" id="345309"/>
    <lineage>
        <taxon>Bacteria</taxon>
        <taxon>Pseudomonadati</taxon>
        <taxon>Pseudomonadota</taxon>
        <taxon>Gammaproteobacteria</taxon>
        <taxon>Lysobacterales</taxon>
        <taxon>Rhodanobacteraceae</taxon>
        <taxon>Luteibacter</taxon>
    </lineage>
</organism>
<dbReference type="RefSeq" id="WP_166698542.1">
    <property type="nucleotide sequence ID" value="NZ_JAAQTL010000001.1"/>
</dbReference>
<accession>A0A7X5QSX4</accession>
<dbReference type="PANTHER" id="PTHR43736">
    <property type="entry name" value="ADP-RIBOSE PYROPHOSPHATASE"/>
    <property type="match status" value="1"/>
</dbReference>
<keyword evidence="3" id="KW-1185">Reference proteome</keyword>
<protein>
    <submittedName>
        <fullName evidence="2">NUDIX hydrolase</fullName>
    </submittedName>
</protein>
<dbReference type="AlphaFoldDB" id="A0A7X5QSX4"/>
<evidence type="ECO:0000313" key="3">
    <source>
        <dbReference type="Proteomes" id="UP000518878"/>
    </source>
</evidence>
<dbReference type="CDD" id="cd03674">
    <property type="entry name" value="NUDIX_Hydrolase"/>
    <property type="match status" value="1"/>
</dbReference>
<proteinExistence type="predicted"/>
<gene>
    <name evidence="2" type="ORF">HBF32_04875</name>
</gene>
<dbReference type="Pfam" id="PF00293">
    <property type="entry name" value="NUDIX"/>
    <property type="match status" value="1"/>
</dbReference>
<reference evidence="2 3" key="1">
    <citation type="journal article" date="2006" name="Int. J. Syst. Evol. Microbiol.">
        <title>Dyella yeojuensis sp. nov., isolated from greenhouse soil in Korea.</title>
        <authorList>
            <person name="Kim B.Y."/>
            <person name="Weon H.Y."/>
            <person name="Lee K.H."/>
            <person name="Seok S.J."/>
            <person name="Kwon S.W."/>
            <person name="Go S.J."/>
            <person name="Stackebrandt E."/>
        </authorList>
    </citation>
    <scope>NUCLEOTIDE SEQUENCE [LARGE SCALE GENOMIC DNA]</scope>
    <source>
        <strain evidence="2 3">DSM 17673</strain>
    </source>
</reference>
<dbReference type="Proteomes" id="UP000518878">
    <property type="component" value="Unassembled WGS sequence"/>
</dbReference>
<feature type="domain" description="Nudix hydrolase" evidence="1">
    <location>
        <begin position="45"/>
        <end position="179"/>
    </location>
</feature>
<comment type="caution">
    <text evidence="2">The sequence shown here is derived from an EMBL/GenBank/DDBJ whole genome shotgun (WGS) entry which is preliminary data.</text>
</comment>
<dbReference type="PANTHER" id="PTHR43736:SF1">
    <property type="entry name" value="DIHYDRONEOPTERIN TRIPHOSPHATE DIPHOSPHATASE"/>
    <property type="match status" value="1"/>
</dbReference>
<evidence type="ECO:0000259" key="1">
    <source>
        <dbReference type="PROSITE" id="PS51462"/>
    </source>
</evidence>